<comment type="caution">
    <text evidence="1">The sequence shown here is derived from an EMBL/GenBank/DDBJ whole genome shotgun (WGS) entry which is preliminary data.</text>
</comment>
<keyword evidence="2" id="KW-1185">Reference proteome</keyword>
<reference evidence="1" key="1">
    <citation type="submission" date="2021-02" db="EMBL/GenBank/DDBJ databases">
        <authorList>
            <consortium name="DOE Joint Genome Institute"/>
            <person name="Ahrendt S."/>
            <person name="Looney B.P."/>
            <person name="Miyauchi S."/>
            <person name="Morin E."/>
            <person name="Drula E."/>
            <person name="Courty P.E."/>
            <person name="Chicoki N."/>
            <person name="Fauchery L."/>
            <person name="Kohler A."/>
            <person name="Kuo A."/>
            <person name="Labutti K."/>
            <person name="Pangilinan J."/>
            <person name="Lipzen A."/>
            <person name="Riley R."/>
            <person name="Andreopoulos W."/>
            <person name="He G."/>
            <person name="Johnson J."/>
            <person name="Barry K.W."/>
            <person name="Grigoriev I.V."/>
            <person name="Nagy L."/>
            <person name="Hibbett D."/>
            <person name="Henrissat B."/>
            <person name="Matheny P.B."/>
            <person name="Labbe J."/>
            <person name="Martin F."/>
        </authorList>
    </citation>
    <scope>NUCLEOTIDE SEQUENCE</scope>
    <source>
        <strain evidence="1">FP105234-sp</strain>
    </source>
</reference>
<accession>A0ACB8S429</accession>
<organism evidence="1 2">
    <name type="scientific">Auriscalpium vulgare</name>
    <dbReference type="NCBI Taxonomy" id="40419"/>
    <lineage>
        <taxon>Eukaryota</taxon>
        <taxon>Fungi</taxon>
        <taxon>Dikarya</taxon>
        <taxon>Basidiomycota</taxon>
        <taxon>Agaricomycotina</taxon>
        <taxon>Agaricomycetes</taxon>
        <taxon>Russulales</taxon>
        <taxon>Auriscalpiaceae</taxon>
        <taxon>Auriscalpium</taxon>
    </lineage>
</organism>
<dbReference type="Proteomes" id="UP000814033">
    <property type="component" value="Unassembled WGS sequence"/>
</dbReference>
<evidence type="ECO:0000313" key="2">
    <source>
        <dbReference type="Proteomes" id="UP000814033"/>
    </source>
</evidence>
<sequence>MPAPPPSRPPAAVRAPAFPAAPCPSFSPNVRSPLHLPPSPALADSPSEPARSAQHGHARPTPRRRLQATACPMFSSCRPVASPALSPNRLPSIYRFTQFSHHPPDHADRPSYSNCVDAGLCALSNSHCFVLRYAGGSCPRTPSARFGAAHGESTLP</sequence>
<name>A0ACB8S429_9AGAM</name>
<proteinExistence type="predicted"/>
<reference evidence="1" key="2">
    <citation type="journal article" date="2022" name="New Phytol.">
        <title>Evolutionary transition to the ectomycorrhizal habit in the genomes of a hyperdiverse lineage of mushroom-forming fungi.</title>
        <authorList>
            <person name="Looney B."/>
            <person name="Miyauchi S."/>
            <person name="Morin E."/>
            <person name="Drula E."/>
            <person name="Courty P.E."/>
            <person name="Kohler A."/>
            <person name="Kuo A."/>
            <person name="LaButti K."/>
            <person name="Pangilinan J."/>
            <person name="Lipzen A."/>
            <person name="Riley R."/>
            <person name="Andreopoulos W."/>
            <person name="He G."/>
            <person name="Johnson J."/>
            <person name="Nolan M."/>
            <person name="Tritt A."/>
            <person name="Barry K.W."/>
            <person name="Grigoriev I.V."/>
            <person name="Nagy L.G."/>
            <person name="Hibbett D."/>
            <person name="Henrissat B."/>
            <person name="Matheny P.B."/>
            <person name="Labbe J."/>
            <person name="Martin F.M."/>
        </authorList>
    </citation>
    <scope>NUCLEOTIDE SEQUENCE</scope>
    <source>
        <strain evidence="1">FP105234-sp</strain>
    </source>
</reference>
<dbReference type="EMBL" id="MU275857">
    <property type="protein sequence ID" value="KAI0050917.1"/>
    <property type="molecule type" value="Genomic_DNA"/>
</dbReference>
<evidence type="ECO:0000313" key="1">
    <source>
        <dbReference type="EMBL" id="KAI0050917.1"/>
    </source>
</evidence>
<gene>
    <name evidence="1" type="ORF">FA95DRAFT_500600</name>
</gene>
<protein>
    <submittedName>
        <fullName evidence="1">Uncharacterized protein</fullName>
    </submittedName>
</protein>